<dbReference type="GO" id="GO:0009252">
    <property type="term" value="P:peptidoglycan biosynthetic process"/>
    <property type="evidence" value="ECO:0007669"/>
    <property type="project" value="UniProtKB-UniPathway"/>
</dbReference>
<comment type="pathway">
    <text evidence="1 7">Cell wall biogenesis; peptidoglycan biosynthesis.</text>
</comment>
<dbReference type="InterPro" id="IPR045380">
    <property type="entry name" value="LD_TPept_scaffold_dom"/>
</dbReference>
<dbReference type="KEGG" id="drc:G0Q07_17920"/>
<dbReference type="Gene3D" id="1.10.101.10">
    <property type="entry name" value="PGBD-like superfamily/PGBD"/>
    <property type="match status" value="1"/>
</dbReference>
<dbReference type="PANTHER" id="PTHR41533">
    <property type="entry name" value="L,D-TRANSPEPTIDASE HI_1667-RELATED"/>
    <property type="match status" value="1"/>
</dbReference>
<dbReference type="Pfam" id="PF01471">
    <property type="entry name" value="PG_binding_1"/>
    <property type="match status" value="1"/>
</dbReference>
<dbReference type="SUPFAM" id="SSF141523">
    <property type="entry name" value="L,D-transpeptidase catalytic domain-like"/>
    <property type="match status" value="1"/>
</dbReference>
<dbReference type="PANTHER" id="PTHR41533:SF2">
    <property type="entry name" value="BLR7131 PROTEIN"/>
    <property type="match status" value="1"/>
</dbReference>
<dbReference type="CDD" id="cd16913">
    <property type="entry name" value="YkuD_like"/>
    <property type="match status" value="1"/>
</dbReference>
<proteinExistence type="inferred from homology"/>
<dbReference type="GO" id="GO:0004180">
    <property type="term" value="F:carboxypeptidase activity"/>
    <property type="evidence" value="ECO:0007669"/>
    <property type="project" value="UniProtKB-ARBA"/>
</dbReference>
<keyword evidence="5 7" id="KW-0573">Peptidoglycan synthesis</keyword>
<dbReference type="GO" id="GO:0016740">
    <property type="term" value="F:transferase activity"/>
    <property type="evidence" value="ECO:0007669"/>
    <property type="project" value="UniProtKB-KW"/>
</dbReference>
<dbReference type="GO" id="GO:0071555">
    <property type="term" value="P:cell wall organization"/>
    <property type="evidence" value="ECO:0007669"/>
    <property type="project" value="UniProtKB-UniRule"/>
</dbReference>
<dbReference type="Pfam" id="PF20142">
    <property type="entry name" value="Scaffold"/>
    <property type="match status" value="1"/>
</dbReference>
<reference evidence="9 10" key="1">
    <citation type="submission" date="2020-02" db="EMBL/GenBank/DDBJ databases">
        <title>Genome sequencing for Draconibacterium sp. strain M1.</title>
        <authorList>
            <person name="Park S.-J."/>
        </authorList>
    </citation>
    <scope>NUCLEOTIDE SEQUENCE [LARGE SCALE GENOMIC DNA]</scope>
    <source>
        <strain evidence="9 10">M1</strain>
    </source>
</reference>
<feature type="active site" description="Proton donor/acceptor" evidence="7">
    <location>
        <position position="455"/>
    </location>
</feature>
<accession>A0A6C0RHI7</accession>
<evidence type="ECO:0000256" key="1">
    <source>
        <dbReference type="ARBA" id="ARBA00004752"/>
    </source>
</evidence>
<dbReference type="InterPro" id="IPR036365">
    <property type="entry name" value="PGBD-like_sf"/>
</dbReference>
<dbReference type="PROSITE" id="PS52029">
    <property type="entry name" value="LD_TPASE"/>
    <property type="match status" value="1"/>
</dbReference>
<evidence type="ECO:0000313" key="9">
    <source>
        <dbReference type="EMBL" id="QIA09466.1"/>
    </source>
</evidence>
<comment type="similarity">
    <text evidence="2">Belongs to the YkuD family.</text>
</comment>
<name>A0A6C0RHI7_9BACT</name>
<organism evidence="9 10">
    <name type="scientific">Draconibacterium halophilum</name>
    <dbReference type="NCBI Taxonomy" id="2706887"/>
    <lineage>
        <taxon>Bacteria</taxon>
        <taxon>Pseudomonadati</taxon>
        <taxon>Bacteroidota</taxon>
        <taxon>Bacteroidia</taxon>
        <taxon>Marinilabiliales</taxon>
        <taxon>Prolixibacteraceae</taxon>
        <taxon>Draconibacterium</taxon>
    </lineage>
</organism>
<protein>
    <submittedName>
        <fullName evidence="9">L,D-transpeptidase family protein</fullName>
    </submittedName>
</protein>
<dbReference type="SUPFAM" id="SSF47090">
    <property type="entry name" value="PGBD-like"/>
    <property type="match status" value="1"/>
</dbReference>
<keyword evidence="3" id="KW-0808">Transferase</keyword>
<evidence type="ECO:0000256" key="2">
    <source>
        <dbReference type="ARBA" id="ARBA00005992"/>
    </source>
</evidence>
<keyword evidence="6 7" id="KW-0961">Cell wall biogenesis/degradation</keyword>
<evidence type="ECO:0000256" key="4">
    <source>
        <dbReference type="ARBA" id="ARBA00022960"/>
    </source>
</evidence>
<dbReference type="Pfam" id="PF03734">
    <property type="entry name" value="YkuD"/>
    <property type="match status" value="1"/>
</dbReference>
<feature type="domain" description="L,D-TPase catalytic" evidence="8">
    <location>
        <begin position="320"/>
        <end position="502"/>
    </location>
</feature>
<keyword evidence="4 7" id="KW-0133">Cell shape</keyword>
<dbReference type="RefSeq" id="WP_163348437.1">
    <property type="nucleotide sequence ID" value="NZ_CP048409.1"/>
</dbReference>
<feature type="active site" description="Nucleophile" evidence="7">
    <location>
        <position position="474"/>
    </location>
</feature>
<gene>
    <name evidence="9" type="ORF">G0Q07_17920</name>
</gene>
<dbReference type="UniPathway" id="UPA00219"/>
<dbReference type="InterPro" id="IPR038063">
    <property type="entry name" value="Transpep_catalytic_dom"/>
</dbReference>
<evidence type="ECO:0000256" key="6">
    <source>
        <dbReference type="ARBA" id="ARBA00023316"/>
    </source>
</evidence>
<evidence type="ECO:0000256" key="3">
    <source>
        <dbReference type="ARBA" id="ARBA00022679"/>
    </source>
</evidence>
<dbReference type="GO" id="GO:0008360">
    <property type="term" value="P:regulation of cell shape"/>
    <property type="evidence" value="ECO:0007669"/>
    <property type="project" value="UniProtKB-UniRule"/>
</dbReference>
<dbReference type="InterPro" id="IPR005490">
    <property type="entry name" value="LD_TPept_cat_dom"/>
</dbReference>
<dbReference type="InterPro" id="IPR036366">
    <property type="entry name" value="PGBDSf"/>
</dbReference>
<dbReference type="Proteomes" id="UP000474630">
    <property type="component" value="Chromosome"/>
</dbReference>
<dbReference type="InterPro" id="IPR052905">
    <property type="entry name" value="LD-transpeptidase_YkuD-like"/>
</dbReference>
<evidence type="ECO:0000256" key="7">
    <source>
        <dbReference type="PROSITE-ProRule" id="PRU01373"/>
    </source>
</evidence>
<evidence type="ECO:0000259" key="8">
    <source>
        <dbReference type="PROSITE" id="PS52029"/>
    </source>
</evidence>
<evidence type="ECO:0000256" key="5">
    <source>
        <dbReference type="ARBA" id="ARBA00022984"/>
    </source>
</evidence>
<dbReference type="Gene3D" id="2.40.440.10">
    <property type="entry name" value="L,D-transpeptidase catalytic domain-like"/>
    <property type="match status" value="1"/>
</dbReference>
<keyword evidence="10" id="KW-1185">Reference proteome</keyword>
<dbReference type="EMBL" id="CP048409">
    <property type="protein sequence ID" value="QIA09466.1"/>
    <property type="molecule type" value="Genomic_DNA"/>
</dbReference>
<evidence type="ECO:0000313" key="10">
    <source>
        <dbReference type="Proteomes" id="UP000474630"/>
    </source>
</evidence>
<dbReference type="InterPro" id="IPR002477">
    <property type="entry name" value="Peptidoglycan-bd-like"/>
</dbReference>
<dbReference type="AlphaFoldDB" id="A0A6C0RHI7"/>
<sequence>MQYAVIVTILVAFNIFCLSADYNNTPIDKTIASENESSIFAKLDLRILDQYLNANVPEEHLHELLDFYTARNNDLVWSNYGVLHKNGIELLRSIENAWQHGLSPKFYSVDNIKYEIKNIEKNRLFNPVNISKLDILLTTTYIDYASDLSTGRLNPGHLKVGWEIFTHKQNLAKYLTQSLLHGKIDESLENLAPKSTQYQKLSNALQRLIEQKEAGEWPYPGLMDKLEKNDSVPEVIKIKKYLFATGYLHNSNPNYLTNYLFDDELAVALANFQAQHGLEQDSIVGKNTLKQMNLSFDYRLEQIKINLDRLRWLPDNISTRDIIVNIPDFSLNYFQDQSLKQKMNVVVGTNKNYTPAIKDTITSIVFNPQWNVPYSMAVDEIIPELKKDSNYLAKRNFKLVSGSYFSKSEIDATKINWNDVSASDFPYLIVQKSGSTNSLGLVKFMLPNNQNIYLHDTPADHLFNRWQRNFSHGCVRLEKPFQLAEEILDGQISHEKVKEIVASKESKTIRLDKPVAVHIVYHTAWVDSQDRLQFRDDIYGYDEMSIPLFNTPSKWQETTTLQ</sequence>